<dbReference type="FunFam" id="3.30.360.10:FF:000014">
    <property type="entry name" value="N-acetyl-gamma-glutamyl-phosphate reductase"/>
    <property type="match status" value="1"/>
</dbReference>
<organism evidence="10 11">
    <name type="scientific">Phragmitibacter flavus</name>
    <dbReference type="NCBI Taxonomy" id="2576071"/>
    <lineage>
        <taxon>Bacteria</taxon>
        <taxon>Pseudomonadati</taxon>
        <taxon>Verrucomicrobiota</taxon>
        <taxon>Verrucomicrobiia</taxon>
        <taxon>Verrucomicrobiales</taxon>
        <taxon>Verrucomicrobiaceae</taxon>
        <taxon>Phragmitibacter</taxon>
    </lineage>
</organism>
<evidence type="ECO:0000256" key="4">
    <source>
        <dbReference type="ARBA" id="ARBA00022857"/>
    </source>
</evidence>
<dbReference type="InterPro" id="IPR050085">
    <property type="entry name" value="AGPR"/>
</dbReference>
<feature type="domain" description="Semialdehyde dehydrogenase NAD-binding" evidence="9">
    <location>
        <begin position="6"/>
        <end position="149"/>
    </location>
</feature>
<comment type="subcellular location">
    <subcellularLocation>
        <location evidence="7">Cytoplasm</location>
    </subcellularLocation>
</comment>
<dbReference type="Proteomes" id="UP000306196">
    <property type="component" value="Unassembled WGS sequence"/>
</dbReference>
<dbReference type="CDD" id="cd23934">
    <property type="entry name" value="AGPR_1_C"/>
    <property type="match status" value="1"/>
</dbReference>
<keyword evidence="3 7" id="KW-0028">Amino-acid biosynthesis</keyword>
<gene>
    <name evidence="7" type="primary">argC</name>
    <name evidence="10" type="ORF">FEM03_12650</name>
</gene>
<dbReference type="Gene3D" id="3.40.50.720">
    <property type="entry name" value="NAD(P)-binding Rossmann-like Domain"/>
    <property type="match status" value="1"/>
</dbReference>
<evidence type="ECO:0000256" key="3">
    <source>
        <dbReference type="ARBA" id="ARBA00022605"/>
    </source>
</evidence>
<evidence type="ECO:0000256" key="2">
    <source>
        <dbReference type="ARBA" id="ARBA00022571"/>
    </source>
</evidence>
<dbReference type="RefSeq" id="WP_138086620.1">
    <property type="nucleotide sequence ID" value="NZ_VAUV01000008.1"/>
</dbReference>
<dbReference type="SUPFAM" id="SSF51735">
    <property type="entry name" value="NAD(P)-binding Rossmann-fold domains"/>
    <property type="match status" value="1"/>
</dbReference>
<dbReference type="GO" id="GO:0070401">
    <property type="term" value="F:NADP+ binding"/>
    <property type="evidence" value="ECO:0007669"/>
    <property type="project" value="InterPro"/>
</dbReference>
<dbReference type="AlphaFoldDB" id="A0A5R8KE45"/>
<evidence type="ECO:0000313" key="10">
    <source>
        <dbReference type="EMBL" id="TLD70563.1"/>
    </source>
</evidence>
<protein>
    <recommendedName>
        <fullName evidence="7">N-acetyl-gamma-glutamyl-phosphate reductase</fullName>
        <shortName evidence="7">AGPR</shortName>
        <ecNumber evidence="7">1.2.1.38</ecNumber>
    </recommendedName>
    <alternativeName>
        <fullName evidence="7">N-acetyl-glutamate semialdehyde dehydrogenase</fullName>
        <shortName evidence="7">NAGSA dehydrogenase</shortName>
    </alternativeName>
</protein>
<keyword evidence="7" id="KW-0963">Cytoplasm</keyword>
<dbReference type="InterPro" id="IPR023013">
    <property type="entry name" value="AGPR_AS"/>
</dbReference>
<dbReference type="InterPro" id="IPR000706">
    <property type="entry name" value="AGPR_type-1"/>
</dbReference>
<dbReference type="SMART" id="SM00859">
    <property type="entry name" value="Semialdhyde_dh"/>
    <property type="match status" value="1"/>
</dbReference>
<dbReference type="InterPro" id="IPR036291">
    <property type="entry name" value="NAD(P)-bd_dom_sf"/>
</dbReference>
<dbReference type="GO" id="GO:0006526">
    <property type="term" value="P:L-arginine biosynthetic process"/>
    <property type="evidence" value="ECO:0007669"/>
    <property type="project" value="UniProtKB-UniRule"/>
</dbReference>
<keyword evidence="5 7" id="KW-0560">Oxidoreductase</keyword>
<keyword evidence="11" id="KW-1185">Reference proteome</keyword>
<evidence type="ECO:0000256" key="8">
    <source>
        <dbReference type="PROSITE-ProRule" id="PRU10010"/>
    </source>
</evidence>
<dbReference type="EMBL" id="VAUV01000008">
    <property type="protein sequence ID" value="TLD70563.1"/>
    <property type="molecule type" value="Genomic_DNA"/>
</dbReference>
<dbReference type="SUPFAM" id="SSF55347">
    <property type="entry name" value="Glyceraldehyde-3-phosphate dehydrogenase-like, C-terminal domain"/>
    <property type="match status" value="1"/>
</dbReference>
<dbReference type="EC" id="1.2.1.38" evidence="7"/>
<dbReference type="PROSITE" id="PS01224">
    <property type="entry name" value="ARGC"/>
    <property type="match status" value="1"/>
</dbReference>
<comment type="pathway">
    <text evidence="1 7">Amino-acid biosynthesis; L-arginine biosynthesis; N(2)-acetyl-L-ornithine from L-glutamate: step 3/4.</text>
</comment>
<evidence type="ECO:0000256" key="6">
    <source>
        <dbReference type="ARBA" id="ARBA00050557"/>
    </source>
</evidence>
<comment type="catalytic activity">
    <reaction evidence="6 7">
        <text>N-acetyl-L-glutamate 5-semialdehyde + phosphate + NADP(+) = N-acetyl-L-glutamyl 5-phosphate + NADPH + H(+)</text>
        <dbReference type="Rhea" id="RHEA:21588"/>
        <dbReference type="ChEBI" id="CHEBI:15378"/>
        <dbReference type="ChEBI" id="CHEBI:29123"/>
        <dbReference type="ChEBI" id="CHEBI:43474"/>
        <dbReference type="ChEBI" id="CHEBI:57783"/>
        <dbReference type="ChEBI" id="CHEBI:57936"/>
        <dbReference type="ChEBI" id="CHEBI:58349"/>
        <dbReference type="EC" id="1.2.1.38"/>
    </reaction>
</comment>
<evidence type="ECO:0000313" key="11">
    <source>
        <dbReference type="Proteomes" id="UP000306196"/>
    </source>
</evidence>
<dbReference type="GO" id="GO:0005737">
    <property type="term" value="C:cytoplasm"/>
    <property type="evidence" value="ECO:0007669"/>
    <property type="project" value="UniProtKB-SubCell"/>
</dbReference>
<sequence>MSTKVKVAVVGASGYSGRELLRLLLLHPQAEIVAVTSRAHAGKPLVAEFPRWRGVANADSLTFVAPDIAALKAAGTQTAFLALPHGLAHEFAAPLLNAGIQVIDLSADFRLRNAALYEAFYGHPHPAPELLSQAVYALPELNGESIAGAQLLACPGCYPTSMLVPLVPLLRADLLENSPISVASMSGVSGAGRKESVPFLFCECNESVRSYGVPKHRHLSEVGQELDRAAGRHVRISFVPHLVPVNQGICTTIFAALREGITAGDVEKTLRGTYAGRPFVRLLGTNQCPDTKNVTGTNFIDVGWSFDERAGQLILMSAEDNLIKGASGQAVQNFNLAHGFPETTGLVLG</sequence>
<evidence type="ECO:0000256" key="1">
    <source>
        <dbReference type="ARBA" id="ARBA00004862"/>
    </source>
</evidence>
<evidence type="ECO:0000259" key="9">
    <source>
        <dbReference type="SMART" id="SM00859"/>
    </source>
</evidence>
<dbReference type="Pfam" id="PF01118">
    <property type="entry name" value="Semialdhyde_dh"/>
    <property type="match status" value="1"/>
</dbReference>
<comment type="similarity">
    <text evidence="7">Belongs to the NAGSA dehydrogenase family. Type 1 subfamily.</text>
</comment>
<dbReference type="InterPro" id="IPR000534">
    <property type="entry name" value="Semialdehyde_DH_NAD-bd"/>
</dbReference>
<evidence type="ECO:0000256" key="7">
    <source>
        <dbReference type="HAMAP-Rule" id="MF_00150"/>
    </source>
</evidence>
<keyword evidence="4 7" id="KW-0521">NADP</keyword>
<dbReference type="GO" id="GO:0051287">
    <property type="term" value="F:NAD binding"/>
    <property type="evidence" value="ECO:0007669"/>
    <property type="project" value="InterPro"/>
</dbReference>
<comment type="function">
    <text evidence="7">Catalyzes the NADPH-dependent reduction of N-acetyl-5-glutamyl phosphate to yield N-acetyl-L-glutamate 5-semialdehyde.</text>
</comment>
<proteinExistence type="inferred from homology"/>
<dbReference type="PANTHER" id="PTHR32338">
    <property type="entry name" value="N-ACETYL-GAMMA-GLUTAMYL-PHOSPHATE REDUCTASE, CHLOROPLASTIC-RELATED-RELATED"/>
    <property type="match status" value="1"/>
</dbReference>
<feature type="active site" evidence="7 8">
    <location>
        <position position="157"/>
    </location>
</feature>
<comment type="caution">
    <text evidence="10">The sequence shown here is derived from an EMBL/GenBank/DDBJ whole genome shotgun (WGS) entry which is preliminary data.</text>
</comment>
<dbReference type="UniPathway" id="UPA00068">
    <property type="reaction ID" value="UER00108"/>
</dbReference>
<evidence type="ECO:0000256" key="5">
    <source>
        <dbReference type="ARBA" id="ARBA00023002"/>
    </source>
</evidence>
<dbReference type="NCBIfam" id="TIGR01850">
    <property type="entry name" value="argC"/>
    <property type="match status" value="1"/>
</dbReference>
<dbReference type="GO" id="GO:0003942">
    <property type="term" value="F:N-acetyl-gamma-glutamyl-phosphate reductase activity"/>
    <property type="evidence" value="ECO:0007669"/>
    <property type="project" value="UniProtKB-UniRule"/>
</dbReference>
<name>A0A5R8KE45_9BACT</name>
<accession>A0A5R8KE45</accession>
<dbReference type="PANTHER" id="PTHR32338:SF10">
    <property type="entry name" value="N-ACETYL-GAMMA-GLUTAMYL-PHOSPHATE REDUCTASE, CHLOROPLASTIC-RELATED"/>
    <property type="match status" value="1"/>
</dbReference>
<dbReference type="InterPro" id="IPR058924">
    <property type="entry name" value="AGPR_dimerisation_dom"/>
</dbReference>
<dbReference type="OrthoDB" id="9801289at2"/>
<reference evidence="10 11" key="1">
    <citation type="submission" date="2019-05" db="EMBL/GenBank/DDBJ databases">
        <title>Verrucobacter flavum gen. nov., sp. nov. a new member of the family Verrucomicrobiaceae.</title>
        <authorList>
            <person name="Szuroczki S."/>
            <person name="Abbaszade G."/>
            <person name="Szabo A."/>
            <person name="Felfoldi T."/>
            <person name="Schumann P."/>
            <person name="Boka K."/>
            <person name="Keki Z."/>
            <person name="Toumi M."/>
            <person name="Toth E."/>
        </authorList>
    </citation>
    <scope>NUCLEOTIDE SEQUENCE [LARGE SCALE GENOMIC DNA]</scope>
    <source>
        <strain evidence="10 11">MG-N-17</strain>
    </source>
</reference>
<dbReference type="Gene3D" id="3.30.360.10">
    <property type="entry name" value="Dihydrodipicolinate Reductase, domain 2"/>
    <property type="match status" value="1"/>
</dbReference>
<keyword evidence="2 7" id="KW-0055">Arginine biosynthesis</keyword>
<dbReference type="HAMAP" id="MF_00150">
    <property type="entry name" value="ArgC_type1"/>
    <property type="match status" value="1"/>
</dbReference>
<dbReference type="CDD" id="cd17895">
    <property type="entry name" value="AGPR_1_N"/>
    <property type="match status" value="1"/>
</dbReference>
<dbReference type="Pfam" id="PF22698">
    <property type="entry name" value="Semialdhyde_dhC_1"/>
    <property type="match status" value="1"/>
</dbReference>